<proteinExistence type="inferred from homology"/>
<dbReference type="NCBIfam" id="TIGR00711">
    <property type="entry name" value="efflux_EmrB"/>
    <property type="match status" value="1"/>
</dbReference>
<evidence type="ECO:0000256" key="5">
    <source>
        <dbReference type="ARBA" id="ARBA00022692"/>
    </source>
</evidence>
<comment type="similarity">
    <text evidence="2">Belongs to the major facilitator superfamily. TCR/Tet family.</text>
</comment>
<dbReference type="SUPFAM" id="SSF103473">
    <property type="entry name" value="MFS general substrate transporter"/>
    <property type="match status" value="1"/>
</dbReference>
<feature type="transmembrane region" description="Helical" evidence="8">
    <location>
        <begin position="466"/>
        <end position="489"/>
    </location>
</feature>
<dbReference type="PANTHER" id="PTHR23501">
    <property type="entry name" value="MAJOR FACILITATOR SUPERFAMILY"/>
    <property type="match status" value="1"/>
</dbReference>
<evidence type="ECO:0000256" key="2">
    <source>
        <dbReference type="ARBA" id="ARBA00007520"/>
    </source>
</evidence>
<feature type="transmembrane region" description="Helical" evidence="8">
    <location>
        <begin position="195"/>
        <end position="216"/>
    </location>
</feature>
<dbReference type="InterPro" id="IPR011701">
    <property type="entry name" value="MFS"/>
</dbReference>
<dbReference type="FunFam" id="1.20.1720.10:FF:000004">
    <property type="entry name" value="EmrB/QacA family drug resistance transporter"/>
    <property type="match status" value="1"/>
</dbReference>
<feature type="domain" description="Major facilitator superfamily (MFS) profile" evidence="9">
    <location>
        <begin position="9"/>
        <end position="489"/>
    </location>
</feature>
<protein>
    <submittedName>
        <fullName evidence="10">DHA2 family efflux MFS transporter permease subunit</fullName>
    </submittedName>
</protein>
<dbReference type="InterPro" id="IPR004638">
    <property type="entry name" value="EmrB-like"/>
</dbReference>
<gene>
    <name evidence="10" type="ORF">GIS00_18300</name>
</gene>
<dbReference type="GO" id="GO:0005886">
    <property type="term" value="C:plasma membrane"/>
    <property type="evidence" value="ECO:0007669"/>
    <property type="project" value="UniProtKB-SubCell"/>
</dbReference>
<comment type="caution">
    <text evidence="10">The sequence shown here is derived from an EMBL/GenBank/DDBJ whole genome shotgun (WGS) entry which is preliminary data.</text>
</comment>
<dbReference type="Gene3D" id="1.20.1720.10">
    <property type="entry name" value="Multidrug resistance protein D"/>
    <property type="match status" value="1"/>
</dbReference>
<evidence type="ECO:0000259" key="9">
    <source>
        <dbReference type="PROSITE" id="PS50850"/>
    </source>
</evidence>
<evidence type="ECO:0000256" key="1">
    <source>
        <dbReference type="ARBA" id="ARBA00004651"/>
    </source>
</evidence>
<evidence type="ECO:0000256" key="8">
    <source>
        <dbReference type="SAM" id="Phobius"/>
    </source>
</evidence>
<feature type="transmembrane region" description="Helical" evidence="8">
    <location>
        <begin position="361"/>
        <end position="380"/>
    </location>
</feature>
<comment type="subcellular location">
    <subcellularLocation>
        <location evidence="1">Cell membrane</location>
        <topology evidence="1">Multi-pass membrane protein</topology>
    </subcellularLocation>
</comment>
<feature type="transmembrane region" description="Helical" evidence="8">
    <location>
        <begin position="222"/>
        <end position="244"/>
    </location>
</feature>
<dbReference type="PROSITE" id="PS50850">
    <property type="entry name" value="MFS"/>
    <property type="match status" value="1"/>
</dbReference>
<keyword evidence="7 8" id="KW-0472">Membrane</keyword>
<organism evidence="10 11">
    <name type="scientific">Nakamurella alba</name>
    <dbReference type="NCBI Taxonomy" id="2665158"/>
    <lineage>
        <taxon>Bacteria</taxon>
        <taxon>Bacillati</taxon>
        <taxon>Actinomycetota</taxon>
        <taxon>Actinomycetes</taxon>
        <taxon>Nakamurellales</taxon>
        <taxon>Nakamurellaceae</taxon>
        <taxon>Nakamurella</taxon>
    </lineage>
</organism>
<feature type="transmembrane region" description="Helical" evidence="8">
    <location>
        <begin position="44"/>
        <end position="62"/>
    </location>
</feature>
<feature type="transmembrane region" description="Helical" evidence="8">
    <location>
        <begin position="392"/>
        <end position="415"/>
    </location>
</feature>
<dbReference type="PANTHER" id="PTHR23501:SF197">
    <property type="entry name" value="COMD"/>
    <property type="match status" value="1"/>
</dbReference>
<evidence type="ECO:0000256" key="6">
    <source>
        <dbReference type="ARBA" id="ARBA00022989"/>
    </source>
</evidence>
<sequence length="540" mass="55853">MSHRAVIQALSGLLLGMLVAILSSTVVSTSLPRIIGDLGGSQASYTWVVTATLLATTVSTPIWGKFADLFNRKLLVQLSLAIFVIGSALAGLSQNSGELIGFRVLQGLGAGGLTALATVIIADIISPRERGRYMGLLGAVMAVGTVGGPLLGGVITDSIGWRWNFYVGVPLAAVAIVLLQKTLHLPTRRRDGVRIDVLGVALITGAVSLLLIWVTLGGHQFAWGSATSIVMVIGAVLLAVLFVVVELRVAEPILPLDLFRNRTFVLAVVASLAVGVAMFGTSVFLSQYMQLARGKTPTMSGILTIPMIAGVLLASTIAGQLISRTGFWKRYVVTGSAVLVVGLLLMGTIRYDTGWVPLSVYMFLVGVGVGMVMQNLVLVVQNTLPQDRMGSGTAAVAFFRSLGGAIGVSVMGAVLSSRVGTLTAAGMAELGLPTSGGSGTIPDLATLPAPVRTVVESAYGEAVGDIFLLAVPLAIITLVAVVFLPNAVLGTRSGVQQQTGSDEAGAAPVLADQLVDEAEAATALVPATHAAQDRRRDALD</sequence>
<dbReference type="CDD" id="cd17502">
    <property type="entry name" value="MFS_Azr1_MDR_like"/>
    <property type="match status" value="1"/>
</dbReference>
<dbReference type="AlphaFoldDB" id="A0A7K1FP78"/>
<keyword evidence="11" id="KW-1185">Reference proteome</keyword>
<keyword evidence="5 8" id="KW-0812">Transmembrane</keyword>
<dbReference type="Gene3D" id="1.20.1250.20">
    <property type="entry name" value="MFS general substrate transporter like domains"/>
    <property type="match status" value="1"/>
</dbReference>
<feature type="transmembrane region" description="Helical" evidence="8">
    <location>
        <begin position="74"/>
        <end position="92"/>
    </location>
</feature>
<feature type="transmembrane region" description="Helical" evidence="8">
    <location>
        <begin position="264"/>
        <end position="286"/>
    </location>
</feature>
<accession>A0A7K1FP78</accession>
<feature type="transmembrane region" description="Helical" evidence="8">
    <location>
        <begin position="104"/>
        <end position="126"/>
    </location>
</feature>
<dbReference type="EMBL" id="WLYK01000008">
    <property type="protein sequence ID" value="MTD15890.1"/>
    <property type="molecule type" value="Genomic_DNA"/>
</dbReference>
<feature type="transmembrane region" description="Helical" evidence="8">
    <location>
        <begin position="298"/>
        <end position="319"/>
    </location>
</feature>
<dbReference type="Proteomes" id="UP000460221">
    <property type="component" value="Unassembled WGS sequence"/>
</dbReference>
<dbReference type="PRINTS" id="PR01036">
    <property type="entry name" value="TCRTETB"/>
</dbReference>
<feature type="transmembrane region" description="Helical" evidence="8">
    <location>
        <begin position="331"/>
        <end position="349"/>
    </location>
</feature>
<feature type="transmembrane region" description="Helical" evidence="8">
    <location>
        <begin position="163"/>
        <end position="183"/>
    </location>
</feature>
<evidence type="ECO:0000313" key="10">
    <source>
        <dbReference type="EMBL" id="MTD15890.1"/>
    </source>
</evidence>
<evidence type="ECO:0000313" key="11">
    <source>
        <dbReference type="Proteomes" id="UP000460221"/>
    </source>
</evidence>
<reference evidence="10 11" key="1">
    <citation type="submission" date="2019-11" db="EMBL/GenBank/DDBJ databases">
        <authorList>
            <person name="Jiang L.-Q."/>
        </authorList>
    </citation>
    <scope>NUCLEOTIDE SEQUENCE [LARGE SCALE GENOMIC DNA]</scope>
    <source>
        <strain evidence="10 11">YIM 132087</strain>
    </source>
</reference>
<dbReference type="GO" id="GO:0022857">
    <property type="term" value="F:transmembrane transporter activity"/>
    <property type="evidence" value="ECO:0007669"/>
    <property type="project" value="InterPro"/>
</dbReference>
<keyword evidence="6 8" id="KW-1133">Transmembrane helix</keyword>
<evidence type="ECO:0000256" key="3">
    <source>
        <dbReference type="ARBA" id="ARBA00022448"/>
    </source>
</evidence>
<evidence type="ECO:0000256" key="4">
    <source>
        <dbReference type="ARBA" id="ARBA00022475"/>
    </source>
</evidence>
<name>A0A7K1FP78_9ACTN</name>
<feature type="transmembrane region" description="Helical" evidence="8">
    <location>
        <begin position="133"/>
        <end position="151"/>
    </location>
</feature>
<keyword evidence="3" id="KW-0813">Transport</keyword>
<keyword evidence="4" id="KW-1003">Cell membrane</keyword>
<dbReference type="InterPro" id="IPR036259">
    <property type="entry name" value="MFS_trans_sf"/>
</dbReference>
<evidence type="ECO:0000256" key="7">
    <source>
        <dbReference type="ARBA" id="ARBA00023136"/>
    </source>
</evidence>
<dbReference type="InterPro" id="IPR020846">
    <property type="entry name" value="MFS_dom"/>
</dbReference>
<dbReference type="Pfam" id="PF07690">
    <property type="entry name" value="MFS_1"/>
    <property type="match status" value="1"/>
</dbReference>